<dbReference type="InterPro" id="IPR002059">
    <property type="entry name" value="CSP_DNA-bd"/>
</dbReference>
<dbReference type="GO" id="GO:0003676">
    <property type="term" value="F:nucleic acid binding"/>
    <property type="evidence" value="ECO:0007669"/>
    <property type="project" value="InterPro"/>
</dbReference>
<dbReference type="InterPro" id="IPR012340">
    <property type="entry name" value="NA-bd_OB-fold"/>
</dbReference>
<sequence>MLTGIVKWFDIQKGYGFIRYNEDDEIFVHFTAIEQEGFKFLSEGQEVTFEIKEGARGPQASSVTVISDKK</sequence>
<dbReference type="RefSeq" id="WP_126815154.1">
    <property type="nucleotide sequence ID" value="NZ_NGKC01000023.1"/>
</dbReference>
<dbReference type="EMBL" id="NGKC01000023">
    <property type="protein sequence ID" value="RSU09093.1"/>
    <property type="molecule type" value="Genomic_DNA"/>
</dbReference>
<dbReference type="CDD" id="cd04458">
    <property type="entry name" value="CSP_CDS"/>
    <property type="match status" value="1"/>
</dbReference>
<dbReference type="PIRSF" id="PIRSF002599">
    <property type="entry name" value="Cold_shock_A"/>
    <property type="match status" value="1"/>
</dbReference>
<dbReference type="PROSITE" id="PS51857">
    <property type="entry name" value="CSD_2"/>
    <property type="match status" value="1"/>
</dbReference>
<dbReference type="SMART" id="SM00357">
    <property type="entry name" value="CSP"/>
    <property type="match status" value="1"/>
</dbReference>
<evidence type="ECO:0000256" key="2">
    <source>
        <dbReference type="ARBA" id="ARBA00022490"/>
    </source>
</evidence>
<dbReference type="Proteomes" id="UP000286773">
    <property type="component" value="Unassembled WGS sequence"/>
</dbReference>
<dbReference type="PROSITE" id="PS00352">
    <property type="entry name" value="CSD_1"/>
    <property type="match status" value="1"/>
</dbReference>
<dbReference type="Pfam" id="PF00313">
    <property type="entry name" value="CSD"/>
    <property type="match status" value="1"/>
</dbReference>
<dbReference type="Gene3D" id="2.40.50.140">
    <property type="entry name" value="Nucleic acid-binding proteins"/>
    <property type="match status" value="1"/>
</dbReference>
<keyword evidence="2" id="KW-0963">Cytoplasm</keyword>
<evidence type="ECO:0000256" key="1">
    <source>
        <dbReference type="ARBA" id="ARBA00004496"/>
    </source>
</evidence>
<proteinExistence type="predicted"/>
<dbReference type="OrthoDB" id="9805039at2"/>
<protein>
    <submittedName>
        <fullName evidence="5">Cold-shock protein</fullName>
    </submittedName>
</protein>
<organism evidence="5 6">
    <name type="scientific">Vagococcus acidifermentans</name>
    <dbReference type="NCBI Taxonomy" id="564710"/>
    <lineage>
        <taxon>Bacteria</taxon>
        <taxon>Bacillati</taxon>
        <taxon>Bacillota</taxon>
        <taxon>Bacilli</taxon>
        <taxon>Lactobacillales</taxon>
        <taxon>Enterococcaceae</taxon>
        <taxon>Vagococcus</taxon>
    </lineage>
</organism>
<dbReference type="Gene3D" id="6.20.370.130">
    <property type="match status" value="1"/>
</dbReference>
<evidence type="ECO:0000256" key="3">
    <source>
        <dbReference type="RuleBase" id="RU000408"/>
    </source>
</evidence>
<keyword evidence="6" id="KW-1185">Reference proteome</keyword>
<dbReference type="InterPro" id="IPR050181">
    <property type="entry name" value="Cold_shock_domain"/>
</dbReference>
<dbReference type="InterPro" id="IPR011129">
    <property type="entry name" value="CSD"/>
</dbReference>
<dbReference type="InterPro" id="IPR012156">
    <property type="entry name" value="Cold_shock_CspA"/>
</dbReference>
<reference evidence="5 6" key="1">
    <citation type="submission" date="2017-05" db="EMBL/GenBank/DDBJ databases">
        <title>Vagococcus spp. assemblies.</title>
        <authorList>
            <person name="Gulvik C.A."/>
        </authorList>
    </citation>
    <scope>NUCLEOTIDE SEQUENCE [LARGE SCALE GENOMIC DNA]</scope>
    <source>
        <strain evidence="5 6">LMG 24798</strain>
    </source>
</reference>
<dbReference type="AlphaFoldDB" id="A0A430AMB6"/>
<comment type="caution">
    <text evidence="5">The sequence shown here is derived from an EMBL/GenBank/DDBJ whole genome shotgun (WGS) entry which is preliminary data.</text>
</comment>
<evidence type="ECO:0000313" key="5">
    <source>
        <dbReference type="EMBL" id="RSU09093.1"/>
    </source>
</evidence>
<dbReference type="PRINTS" id="PR00050">
    <property type="entry name" value="COLDSHOCK"/>
</dbReference>
<dbReference type="InterPro" id="IPR019844">
    <property type="entry name" value="CSD_CS"/>
</dbReference>
<dbReference type="GO" id="GO:0005737">
    <property type="term" value="C:cytoplasm"/>
    <property type="evidence" value="ECO:0007669"/>
    <property type="project" value="UniProtKB-SubCell"/>
</dbReference>
<comment type="subcellular location">
    <subcellularLocation>
        <location evidence="1 3">Cytoplasm</location>
    </subcellularLocation>
</comment>
<gene>
    <name evidence="5" type="ORF">CBF27_13390</name>
</gene>
<accession>A0A430AMB6</accession>
<evidence type="ECO:0000313" key="6">
    <source>
        <dbReference type="Proteomes" id="UP000286773"/>
    </source>
</evidence>
<dbReference type="PANTHER" id="PTHR11544">
    <property type="entry name" value="COLD SHOCK DOMAIN CONTAINING PROTEINS"/>
    <property type="match status" value="1"/>
</dbReference>
<feature type="domain" description="CSD" evidence="4">
    <location>
        <begin position="1"/>
        <end position="65"/>
    </location>
</feature>
<dbReference type="SUPFAM" id="SSF50249">
    <property type="entry name" value="Nucleic acid-binding proteins"/>
    <property type="match status" value="1"/>
</dbReference>
<name>A0A430AMB6_9ENTE</name>
<evidence type="ECO:0000259" key="4">
    <source>
        <dbReference type="PROSITE" id="PS51857"/>
    </source>
</evidence>